<feature type="transmembrane region" description="Helical" evidence="11">
    <location>
        <begin position="6"/>
        <end position="23"/>
    </location>
</feature>
<evidence type="ECO:0000256" key="4">
    <source>
        <dbReference type="ARBA" id="ARBA00022692"/>
    </source>
</evidence>
<dbReference type="AlphaFoldDB" id="A0A7H9AWL6"/>
<dbReference type="Gene3D" id="3.40.50.300">
    <property type="entry name" value="P-loop containing nucleotide triphosphate hydrolases"/>
    <property type="match status" value="1"/>
</dbReference>
<evidence type="ECO:0000256" key="7">
    <source>
        <dbReference type="ARBA" id="ARBA00022989"/>
    </source>
</evidence>
<keyword evidence="5" id="KW-0547">Nucleotide-binding</keyword>
<dbReference type="OrthoDB" id="41266at2759"/>
<gene>
    <name evidence="12" type="ORF">HG535_0A04770</name>
</gene>
<proteinExistence type="inferred from homology"/>
<keyword evidence="9 11" id="KW-0472">Membrane</keyword>
<evidence type="ECO:0000256" key="11">
    <source>
        <dbReference type="SAM" id="Phobius"/>
    </source>
</evidence>
<evidence type="ECO:0000256" key="9">
    <source>
        <dbReference type="ARBA" id="ARBA00023136"/>
    </source>
</evidence>
<accession>A0A7H9AWL6</accession>
<comment type="subcellular location">
    <subcellularLocation>
        <location evidence="1">Endoplasmic reticulum membrane</location>
        <topology evidence="1">Single-pass membrane protein</topology>
    </subcellularLocation>
</comment>
<evidence type="ECO:0000256" key="3">
    <source>
        <dbReference type="ARBA" id="ARBA00020256"/>
    </source>
</evidence>
<dbReference type="GeneID" id="59234173"/>
<name>A0A7H9AWL6_ZYGMR</name>
<keyword evidence="8" id="KW-0342">GTP-binding</keyword>
<evidence type="ECO:0000256" key="1">
    <source>
        <dbReference type="ARBA" id="ARBA00004389"/>
    </source>
</evidence>
<dbReference type="RefSeq" id="XP_037142265.1">
    <property type="nucleotide sequence ID" value="XM_037286370.1"/>
</dbReference>
<organism evidence="12 13">
    <name type="scientific">Zygotorulaspora mrakii</name>
    <name type="common">Zygosaccharomyces mrakii</name>
    <dbReference type="NCBI Taxonomy" id="42260"/>
    <lineage>
        <taxon>Eukaryota</taxon>
        <taxon>Fungi</taxon>
        <taxon>Dikarya</taxon>
        <taxon>Ascomycota</taxon>
        <taxon>Saccharomycotina</taxon>
        <taxon>Saccharomycetes</taxon>
        <taxon>Saccharomycetales</taxon>
        <taxon>Saccharomycetaceae</taxon>
        <taxon>Zygotorulaspora</taxon>
    </lineage>
</organism>
<evidence type="ECO:0000313" key="13">
    <source>
        <dbReference type="Proteomes" id="UP000509704"/>
    </source>
</evidence>
<dbReference type="KEGG" id="zmk:HG535_0A04770"/>
<evidence type="ECO:0000256" key="6">
    <source>
        <dbReference type="ARBA" id="ARBA00022824"/>
    </source>
</evidence>
<dbReference type="CDD" id="cd04105">
    <property type="entry name" value="SR_beta"/>
    <property type="match status" value="1"/>
</dbReference>
<dbReference type="InterPro" id="IPR019009">
    <property type="entry name" value="SRP_receptor_beta_su"/>
</dbReference>
<protein>
    <recommendedName>
        <fullName evidence="3">Signal recognition particle receptor subunit beta</fullName>
    </recommendedName>
</protein>
<comment type="similarity">
    <text evidence="2">Belongs to the SRP receptor beta subunit family.</text>
</comment>
<evidence type="ECO:0000256" key="8">
    <source>
        <dbReference type="ARBA" id="ARBA00023134"/>
    </source>
</evidence>
<dbReference type="Proteomes" id="UP000509704">
    <property type="component" value="Chromosome 1"/>
</dbReference>
<keyword evidence="13" id="KW-1185">Reference proteome</keyword>
<evidence type="ECO:0000256" key="2">
    <source>
        <dbReference type="ARBA" id="ARBA00005619"/>
    </source>
</evidence>
<reference evidence="12 13" key="1">
    <citation type="submission" date="2020-07" db="EMBL/GenBank/DDBJ databases">
        <title>The yeast mating-type switching endonuclease HO is a domesticated member of an unorthodox homing genetic element family.</title>
        <authorList>
            <person name="Coughlan A.Y."/>
            <person name="Lombardi L."/>
            <person name="Braun-Galleani S."/>
            <person name="Martos A.R."/>
            <person name="Galeote V."/>
            <person name="Bigey F."/>
            <person name="Dequin S."/>
            <person name="Byrne K.P."/>
            <person name="Wolfe K.H."/>
        </authorList>
    </citation>
    <scope>NUCLEOTIDE SEQUENCE [LARGE SCALE GENOMIC DNA]</scope>
    <source>
        <strain evidence="12 13">NRRL Y-6702</strain>
    </source>
</reference>
<dbReference type="InterPro" id="IPR027417">
    <property type="entry name" value="P-loop_NTPase"/>
</dbReference>
<dbReference type="GO" id="GO:0005525">
    <property type="term" value="F:GTP binding"/>
    <property type="evidence" value="ECO:0007669"/>
    <property type="project" value="UniProtKB-KW"/>
</dbReference>
<keyword evidence="6" id="KW-0256">Endoplasmic reticulum</keyword>
<dbReference type="EMBL" id="CP058604">
    <property type="protein sequence ID" value="QLG70537.1"/>
    <property type="molecule type" value="Genomic_DNA"/>
</dbReference>
<dbReference type="GO" id="GO:0005789">
    <property type="term" value="C:endoplasmic reticulum membrane"/>
    <property type="evidence" value="ECO:0007669"/>
    <property type="project" value="UniProtKB-SubCell"/>
</dbReference>
<keyword evidence="10" id="KW-0675">Receptor</keyword>
<sequence length="264" mass="29371">MLNNTVLIALVFVLITSSLLLITQRHKGSRLVLNGESITKNKEPTIIIAGPSNSGKTAFYTFLTSGKLTNTVTSQKTSVAHDFKLSKANTFRLMEFPGHNKLRKQLIDTLESSNNIKGLLFMVDSTTDPKDLTEVAEFLFQILQVTERQPDGCDILLACNKCESFTSRPPAKIKDALEKEMDKIIARKRKSLDSVQNTLNGSLKKTDDADNEDDQEEKSALLDIQVAGGFKFSSLEGNVDALEGSVTKNNVDKWECWIEERLIN</sequence>
<evidence type="ECO:0000256" key="10">
    <source>
        <dbReference type="ARBA" id="ARBA00023170"/>
    </source>
</evidence>
<dbReference type="SUPFAM" id="SSF52540">
    <property type="entry name" value="P-loop containing nucleoside triphosphate hydrolases"/>
    <property type="match status" value="1"/>
</dbReference>
<dbReference type="Pfam" id="PF09439">
    <property type="entry name" value="SRPRB"/>
    <property type="match status" value="1"/>
</dbReference>
<evidence type="ECO:0000256" key="5">
    <source>
        <dbReference type="ARBA" id="ARBA00022741"/>
    </source>
</evidence>
<keyword evidence="4 11" id="KW-0812">Transmembrane</keyword>
<keyword evidence="7 11" id="KW-1133">Transmembrane helix</keyword>
<evidence type="ECO:0000313" key="12">
    <source>
        <dbReference type="EMBL" id="QLG70537.1"/>
    </source>
</evidence>